<protein>
    <submittedName>
        <fullName evidence="2">Uncharacterized protein</fullName>
    </submittedName>
</protein>
<keyword evidence="3" id="KW-1185">Reference proteome</keyword>
<accession>A0A964T8Q0</accession>
<dbReference type="EMBL" id="SPKJ01000224">
    <property type="protein sequence ID" value="MYZ50559.1"/>
    <property type="molecule type" value="Genomic_DNA"/>
</dbReference>
<dbReference type="Proteomes" id="UP000773614">
    <property type="component" value="Unassembled WGS sequence"/>
</dbReference>
<gene>
    <name evidence="2" type="ORF">E4O86_22955</name>
</gene>
<feature type="non-terminal residue" evidence="2">
    <location>
        <position position="79"/>
    </location>
</feature>
<organism evidence="2 3">
    <name type="scientific">Propylenella binzhouense</name>
    <dbReference type="NCBI Taxonomy" id="2555902"/>
    <lineage>
        <taxon>Bacteria</taxon>
        <taxon>Pseudomonadati</taxon>
        <taxon>Pseudomonadota</taxon>
        <taxon>Alphaproteobacteria</taxon>
        <taxon>Hyphomicrobiales</taxon>
        <taxon>Propylenellaceae</taxon>
        <taxon>Propylenella</taxon>
    </lineage>
</organism>
<dbReference type="AlphaFoldDB" id="A0A964T8Q0"/>
<keyword evidence="1" id="KW-1133">Transmembrane helix</keyword>
<sequence>MIASNAHHIRRPAIDLGDEDPIYLQSVKQAPPDRRRLSLRWLAASVLTGAAALGLGGGALQAAVGLGPGAVLAPTFEAA</sequence>
<evidence type="ECO:0000313" key="2">
    <source>
        <dbReference type="EMBL" id="MYZ50559.1"/>
    </source>
</evidence>
<evidence type="ECO:0000256" key="1">
    <source>
        <dbReference type="SAM" id="Phobius"/>
    </source>
</evidence>
<comment type="caution">
    <text evidence="2">The sequence shown here is derived from an EMBL/GenBank/DDBJ whole genome shotgun (WGS) entry which is preliminary data.</text>
</comment>
<proteinExistence type="predicted"/>
<evidence type="ECO:0000313" key="3">
    <source>
        <dbReference type="Proteomes" id="UP000773614"/>
    </source>
</evidence>
<keyword evidence="1" id="KW-0472">Membrane</keyword>
<name>A0A964T8Q0_9HYPH</name>
<keyword evidence="1" id="KW-0812">Transmembrane</keyword>
<feature type="transmembrane region" description="Helical" evidence="1">
    <location>
        <begin position="41"/>
        <end position="64"/>
    </location>
</feature>
<reference evidence="2" key="1">
    <citation type="submission" date="2019-03" db="EMBL/GenBank/DDBJ databases">
        <title>Afifella sp. nov., isolated from activated sludge.</title>
        <authorList>
            <person name="Li Q."/>
            <person name="Liu Y."/>
        </authorList>
    </citation>
    <scope>NUCLEOTIDE SEQUENCE</scope>
    <source>
        <strain evidence="2">L72</strain>
    </source>
</reference>
<dbReference type="RefSeq" id="WP_161142862.1">
    <property type="nucleotide sequence ID" value="NZ_SPKJ01000224.1"/>
</dbReference>